<dbReference type="EMBL" id="BAAAHD010000033">
    <property type="protein sequence ID" value="GAA0573223.1"/>
    <property type="molecule type" value="Genomic_DNA"/>
</dbReference>
<dbReference type="Proteomes" id="UP001501427">
    <property type="component" value="Unassembled WGS sequence"/>
</dbReference>
<comment type="caution">
    <text evidence="3">The sequence shown here is derived from an EMBL/GenBank/DDBJ whole genome shotgun (WGS) entry which is preliminary data.</text>
</comment>
<evidence type="ECO:0000259" key="1">
    <source>
        <dbReference type="Pfam" id="PF20703"/>
    </source>
</evidence>
<reference evidence="5" key="2">
    <citation type="journal article" date="2019" name="Int. J. Syst. Evol. Microbiol.">
        <title>The Global Catalogue of Microorganisms (GCM) 10K type strain sequencing project: providing services to taxonomists for standard genome sequencing and annotation.</title>
        <authorList>
            <consortium name="The Broad Institute Genomics Platform"/>
            <consortium name="The Broad Institute Genome Sequencing Center for Infectious Disease"/>
            <person name="Wu L."/>
            <person name="Ma J."/>
        </authorList>
    </citation>
    <scope>NUCLEOTIDE SEQUENCE [LARGE SCALE GENOMIC DNA]</scope>
    <source>
        <strain evidence="5">JCM 10667</strain>
    </source>
</reference>
<reference evidence="2" key="4">
    <citation type="submission" date="2023-12" db="EMBL/GenBank/DDBJ databases">
        <authorList>
            <person name="Sun Q."/>
            <person name="Inoue M."/>
        </authorList>
    </citation>
    <scope>NUCLEOTIDE SEQUENCE</scope>
    <source>
        <strain evidence="2">JCM 10667</strain>
    </source>
</reference>
<dbReference type="RefSeq" id="WP_184880937.1">
    <property type="nucleotide sequence ID" value="NZ_BAAAHD010000033.1"/>
</dbReference>
<dbReference type="Gene3D" id="1.25.40.10">
    <property type="entry name" value="Tetratricopeptide repeat domain"/>
    <property type="match status" value="1"/>
</dbReference>
<accession>A0A7W7I9V6</accession>
<gene>
    <name evidence="3" type="ORF">F4557_001489</name>
    <name evidence="2" type="ORF">GCM10009546_39910</name>
</gene>
<dbReference type="EMBL" id="JACHMV010000001">
    <property type="protein sequence ID" value="MBB4773071.1"/>
    <property type="molecule type" value="Genomic_DNA"/>
</dbReference>
<keyword evidence="5" id="KW-1185">Reference proteome</keyword>
<evidence type="ECO:0000313" key="2">
    <source>
        <dbReference type="EMBL" id="GAA0573223.1"/>
    </source>
</evidence>
<dbReference type="InterPro" id="IPR049052">
    <property type="entry name" value="nSTAND1"/>
</dbReference>
<dbReference type="Proteomes" id="UP000549343">
    <property type="component" value="Unassembled WGS sequence"/>
</dbReference>
<dbReference type="InterPro" id="IPR011990">
    <property type="entry name" value="TPR-like_helical_dom_sf"/>
</dbReference>
<reference evidence="3 4" key="3">
    <citation type="submission" date="2020-08" db="EMBL/GenBank/DDBJ databases">
        <title>Sequencing the genomes of 1000 actinobacteria strains.</title>
        <authorList>
            <person name="Klenk H.-P."/>
        </authorList>
    </citation>
    <scope>NUCLEOTIDE SEQUENCE [LARGE SCALE GENOMIC DNA]</scope>
    <source>
        <strain evidence="3 4">DSM 44772</strain>
    </source>
</reference>
<dbReference type="Pfam" id="PF20703">
    <property type="entry name" value="nSTAND1"/>
    <property type="match status" value="1"/>
</dbReference>
<reference evidence="2" key="1">
    <citation type="journal article" date="2014" name="Int. J. Syst. Evol. Microbiol.">
        <title>Complete genome of a new Firmicutes species belonging to the dominant human colonic microbiota ('Ruminococcus bicirculans') reveals two chromosomes and a selective capacity to utilize plant glucans.</title>
        <authorList>
            <consortium name="NISC Comparative Sequencing Program"/>
            <person name="Wegmann U."/>
            <person name="Louis P."/>
            <person name="Goesmann A."/>
            <person name="Henrissat B."/>
            <person name="Duncan S.H."/>
            <person name="Flint H.J."/>
        </authorList>
    </citation>
    <scope>NUCLEOTIDE SEQUENCE</scope>
    <source>
        <strain evidence="2">JCM 10667</strain>
    </source>
</reference>
<feature type="domain" description="Novel STAND NTPase 1" evidence="1">
    <location>
        <begin position="35"/>
        <end position="298"/>
    </location>
</feature>
<evidence type="ECO:0000313" key="4">
    <source>
        <dbReference type="Proteomes" id="UP000549343"/>
    </source>
</evidence>
<sequence length="589" mass="63989">MGLGIVNPMPLKISAEPAPGDGMMTAQASPDDSAPFVGERMFREQDERIFHGRATEKHEVAGLWKANRLTLLSGGAGVGKSSLLHAGVVPLLREGGAHVLPVAQPVHRPSFPLAALPEHNPFRLAVLASWYPRVSLTQVSETPVTKLLRRYGQPDRGADQVPTLAAIDGAERLLHTPSGREQRQHRESLLDDLAMAMEQASHLHLLLAVRDDAFDLALEVADRLGQAPPASYQLAPLTPEAAHEAVAEPLRLSGGPGEAVARLLVPELRTVRRTTGLQTTSRIEPALLQLVCKSLYRQLADVSEISASQLGAEVDRVLTEFCAHSLATIAADQSLPAPTVFSWFRTAFGGPHGLAGIPEQQLCQSMPRAVIDAAQDRHLIRARLRNEDRYYELQHPRLAAPVRKVGGVTVPVPIHRPSPSVRLLEAHRALSAGDRELARRHAEAVVRACGEGDLRLLADAKTFLGDIAYERGDAKTAVGHYHEAAAIFEAVPDNAAVGWRLAGIGRILLSTDSGESVRQLRAAASRLPRELSIQTALGRALWQSGRTRAARAVLEDVLGRDHNNREALDAKRTMLLPGERYPLQMRNFV</sequence>
<dbReference type="AlphaFoldDB" id="A0A7W7I9V6"/>
<protein>
    <submittedName>
        <fullName evidence="3">Tetratricopeptide (TPR) repeat protein</fullName>
    </submittedName>
</protein>
<organism evidence="3 4">
    <name type="scientific">Actinomadura livida</name>
    <dbReference type="NCBI Taxonomy" id="79909"/>
    <lineage>
        <taxon>Bacteria</taxon>
        <taxon>Bacillati</taxon>
        <taxon>Actinomycetota</taxon>
        <taxon>Actinomycetes</taxon>
        <taxon>Streptosporangiales</taxon>
        <taxon>Thermomonosporaceae</taxon>
        <taxon>Actinomadura</taxon>
    </lineage>
</organism>
<evidence type="ECO:0000313" key="3">
    <source>
        <dbReference type="EMBL" id="MBB4773071.1"/>
    </source>
</evidence>
<dbReference type="SUPFAM" id="SSF48452">
    <property type="entry name" value="TPR-like"/>
    <property type="match status" value="1"/>
</dbReference>
<evidence type="ECO:0000313" key="5">
    <source>
        <dbReference type="Proteomes" id="UP001501427"/>
    </source>
</evidence>
<name>A0A7W7I9V6_9ACTN</name>
<proteinExistence type="predicted"/>